<keyword evidence="3" id="KW-1185">Reference proteome</keyword>
<accession>A0ABY7QR67</accession>
<feature type="transmembrane region" description="Helical" evidence="1">
    <location>
        <begin position="262"/>
        <end position="280"/>
    </location>
</feature>
<gene>
    <name evidence="2" type="ORF">O6R05_04535</name>
</gene>
<dbReference type="Proteomes" id="UP001210339">
    <property type="component" value="Chromosome"/>
</dbReference>
<proteinExistence type="predicted"/>
<evidence type="ECO:0000313" key="3">
    <source>
        <dbReference type="Proteomes" id="UP001210339"/>
    </source>
</evidence>
<evidence type="ECO:0008006" key="4">
    <source>
        <dbReference type="Google" id="ProtNLM"/>
    </source>
</evidence>
<sequence>MDNFIVYDGAIHRVGHESLTLPLGLIEQGVIVEPMELTYLLKKTWGDEVKQGRLFLDSPQFIDYTIERDEVEDKDVASYVYYELKRLVPVDLEDYVYSFDADREIRALLLRRDIFEEFTKVFSQAGIELIGFYSLAHAVLEPYINVSAGHVDHSDGRLRAHTTPECVQYLKTQNLTVSDASRILNGQFVAADEDILKDVKGRLQIFQEGKWSFLRPLLHETTYILMGDMTEVMSLPGRPLQSSDLQCRLNLKPVATKKRSLLPLWILTFLVINLGIFFFLSAQRRAMESEPIPTYASETPQKVSPQELFEGYVKYFEGKASDGILIEEYRYQSRSMHLRGWAISSEVLQTILDQDSKITLVSTELRNNQLRFELEIRLDNETR</sequence>
<protein>
    <recommendedName>
        <fullName evidence="4">Type IV pilus assembly protein PilM</fullName>
    </recommendedName>
</protein>
<keyword evidence="1" id="KW-0812">Transmembrane</keyword>
<evidence type="ECO:0000256" key="1">
    <source>
        <dbReference type="SAM" id="Phobius"/>
    </source>
</evidence>
<dbReference type="EMBL" id="CP115667">
    <property type="protein sequence ID" value="WBW49282.1"/>
    <property type="molecule type" value="Genomic_DNA"/>
</dbReference>
<keyword evidence="1" id="KW-1133">Transmembrane helix</keyword>
<evidence type="ECO:0000313" key="2">
    <source>
        <dbReference type="EMBL" id="WBW49282.1"/>
    </source>
</evidence>
<reference evidence="2 3" key="1">
    <citation type="submission" date="2023-01" db="EMBL/GenBank/DDBJ databases">
        <authorList>
            <person name="Lee S.H."/>
            <person name="Jung H.S."/>
            <person name="Yun J.U."/>
        </authorList>
    </citation>
    <scope>NUCLEOTIDE SEQUENCE [LARGE SCALE GENOMIC DNA]</scope>
    <source>
        <strain evidence="2 3">CBA3646</strain>
    </source>
</reference>
<keyword evidence="1" id="KW-0472">Membrane</keyword>
<name>A0ABY7QR67_9FIRM</name>
<dbReference type="RefSeq" id="WP_271190814.1">
    <property type="nucleotide sequence ID" value="NZ_CP115667.1"/>
</dbReference>
<organism evidence="2 3">
    <name type="scientific">Peptoniphilus equinus</name>
    <dbReference type="NCBI Taxonomy" id="3016343"/>
    <lineage>
        <taxon>Bacteria</taxon>
        <taxon>Bacillati</taxon>
        <taxon>Bacillota</taxon>
        <taxon>Tissierellia</taxon>
        <taxon>Tissierellales</taxon>
        <taxon>Peptoniphilaceae</taxon>
        <taxon>Peptoniphilus</taxon>
    </lineage>
</organism>